<dbReference type="GO" id="GO:0009236">
    <property type="term" value="P:cobalamin biosynthetic process"/>
    <property type="evidence" value="ECO:0007669"/>
    <property type="project" value="InterPro"/>
</dbReference>
<keyword evidence="3" id="KW-1185">Reference proteome</keyword>
<dbReference type="InterPro" id="IPR052553">
    <property type="entry name" value="CbiG_hydrolase"/>
</dbReference>
<organism evidence="2 3">
    <name type="scientific">Devosia aurantiaca</name>
    <dbReference type="NCBI Taxonomy" id="2714858"/>
    <lineage>
        <taxon>Bacteria</taxon>
        <taxon>Pseudomonadati</taxon>
        <taxon>Pseudomonadota</taxon>
        <taxon>Alphaproteobacteria</taxon>
        <taxon>Hyphomicrobiales</taxon>
        <taxon>Devosiaceae</taxon>
        <taxon>Devosia</taxon>
    </lineage>
</organism>
<accession>A0A6M1SSJ8</accession>
<comment type="caution">
    <text evidence="2">The sequence shown here is derived from an EMBL/GenBank/DDBJ whole genome shotgun (WGS) entry which is preliminary data.</text>
</comment>
<dbReference type="RefSeq" id="WP_164533581.1">
    <property type="nucleotide sequence ID" value="NZ_JAALFG010000001.1"/>
</dbReference>
<dbReference type="Proteomes" id="UP000474802">
    <property type="component" value="Unassembled WGS sequence"/>
</dbReference>
<name>A0A6M1SSJ8_9HYPH</name>
<evidence type="ECO:0000313" key="3">
    <source>
        <dbReference type="Proteomes" id="UP000474802"/>
    </source>
</evidence>
<dbReference type="EMBL" id="JAALFG010000001">
    <property type="protein sequence ID" value="NGP17393.1"/>
    <property type="molecule type" value="Genomic_DNA"/>
</dbReference>
<sequence length="150" mass="15668">MSDVFPGLRWPVHTADIVVGLGVRAQATTDDVLALIDAVLAEQNLHRNQIAACMTLRRKCTHPALIEAAKRLGVPLMGVEEDELAHAVPTPSAIVLKHIALPSVAEAAALTAGPLIAEKRSSANVTCALSRQLPMAARAASTLSTSRAGP</sequence>
<dbReference type="InterPro" id="IPR036518">
    <property type="entry name" value="CobE/GbiG_C_sf"/>
</dbReference>
<proteinExistence type="predicted"/>
<dbReference type="AlphaFoldDB" id="A0A6M1SSJ8"/>
<evidence type="ECO:0000313" key="2">
    <source>
        <dbReference type="EMBL" id="NGP17393.1"/>
    </source>
</evidence>
<dbReference type="PANTHER" id="PTHR37477:SF1">
    <property type="entry name" value="COBALT-PRECORRIN-5A HYDROLASE"/>
    <property type="match status" value="1"/>
</dbReference>
<dbReference type="SUPFAM" id="SSF159664">
    <property type="entry name" value="CobE/GbiG C-terminal domain-like"/>
    <property type="match status" value="1"/>
</dbReference>
<dbReference type="PANTHER" id="PTHR37477">
    <property type="entry name" value="COBALT-PRECORRIN-5A HYDROLASE"/>
    <property type="match status" value="1"/>
</dbReference>
<evidence type="ECO:0000259" key="1">
    <source>
        <dbReference type="Pfam" id="PF01890"/>
    </source>
</evidence>
<gene>
    <name evidence="2" type="ORF">G5575_06710</name>
</gene>
<protein>
    <submittedName>
        <fullName evidence="2">Cobalamin biosynthesis protein</fullName>
    </submittedName>
</protein>
<reference evidence="2 3" key="1">
    <citation type="submission" date="2020-02" db="EMBL/GenBank/DDBJ databases">
        <authorList>
            <person name="Khan S.A."/>
            <person name="Jeon C.O."/>
            <person name="Chun B.H."/>
        </authorList>
    </citation>
    <scope>NUCLEOTIDE SEQUENCE [LARGE SCALE GENOMIC DNA]</scope>
    <source>
        <strain evidence="2 3">H239</strain>
    </source>
</reference>
<dbReference type="Pfam" id="PF01890">
    <property type="entry name" value="CbiG_C"/>
    <property type="match status" value="1"/>
</dbReference>
<dbReference type="InterPro" id="IPR002750">
    <property type="entry name" value="CobE/GbiG_C"/>
</dbReference>
<reference evidence="2 3" key="2">
    <citation type="submission" date="2020-03" db="EMBL/GenBank/DDBJ databases">
        <title>Devosia chinhatensis sp. nov., isolated from a hexachlorocyclohexane (HCH) dump site in India.</title>
        <authorList>
            <person name="Kumar M."/>
            <person name="Lal R."/>
        </authorList>
    </citation>
    <scope>NUCLEOTIDE SEQUENCE [LARGE SCALE GENOMIC DNA]</scope>
    <source>
        <strain evidence="2 3">H239</strain>
    </source>
</reference>
<feature type="domain" description="CobE/GbiG C-terminal" evidence="1">
    <location>
        <begin position="17"/>
        <end position="129"/>
    </location>
</feature>
<dbReference type="Gene3D" id="3.30.420.180">
    <property type="entry name" value="CobE/GbiG C-terminal domain"/>
    <property type="match status" value="1"/>
</dbReference>